<name>A0A0B6Z1I4_9EUPU</name>
<sequence>VSGLIGFSHSSYHLQYLDLHGNKLREMKHLVQTLRSVQTLRNLILSKDGSNNPLCHMPGYVHELWSHLPHLHAVNDINKQGKLVRDVDDMSSIPGLEAYLHFLLMNDKDETNQTSNQPLLVTPKIDAVIEHFK</sequence>
<dbReference type="SUPFAM" id="SSF52058">
    <property type="entry name" value="L domain-like"/>
    <property type="match status" value="1"/>
</dbReference>
<accession>A0A0B6Z1I4</accession>
<dbReference type="EMBL" id="HACG01015508">
    <property type="protein sequence ID" value="CEK62373.1"/>
    <property type="molecule type" value="Transcribed_RNA"/>
</dbReference>
<feature type="non-terminal residue" evidence="1">
    <location>
        <position position="1"/>
    </location>
</feature>
<proteinExistence type="predicted"/>
<gene>
    <name evidence="1" type="primary">ORF45005</name>
</gene>
<dbReference type="AlphaFoldDB" id="A0A0B6Z1I4"/>
<dbReference type="PROSITE" id="PS51450">
    <property type="entry name" value="LRR"/>
    <property type="match status" value="1"/>
</dbReference>
<dbReference type="InterPro" id="IPR001611">
    <property type="entry name" value="Leu-rich_rpt"/>
</dbReference>
<reference evidence="1" key="1">
    <citation type="submission" date="2014-12" db="EMBL/GenBank/DDBJ databases">
        <title>Insight into the proteome of Arion vulgaris.</title>
        <authorList>
            <person name="Aradska J."/>
            <person name="Bulat T."/>
            <person name="Smidak R."/>
            <person name="Sarate P."/>
            <person name="Gangsoo J."/>
            <person name="Sialana F."/>
            <person name="Bilban M."/>
            <person name="Lubec G."/>
        </authorList>
    </citation>
    <scope>NUCLEOTIDE SEQUENCE</scope>
    <source>
        <tissue evidence="1">Skin</tissue>
    </source>
</reference>
<feature type="non-terminal residue" evidence="1">
    <location>
        <position position="133"/>
    </location>
</feature>
<dbReference type="Gene3D" id="3.80.10.10">
    <property type="entry name" value="Ribonuclease Inhibitor"/>
    <property type="match status" value="1"/>
</dbReference>
<protein>
    <submittedName>
        <fullName evidence="1">Uncharacterized protein</fullName>
    </submittedName>
</protein>
<evidence type="ECO:0000313" key="1">
    <source>
        <dbReference type="EMBL" id="CEK62373.1"/>
    </source>
</evidence>
<organism evidence="1">
    <name type="scientific">Arion vulgaris</name>
    <dbReference type="NCBI Taxonomy" id="1028688"/>
    <lineage>
        <taxon>Eukaryota</taxon>
        <taxon>Metazoa</taxon>
        <taxon>Spiralia</taxon>
        <taxon>Lophotrochozoa</taxon>
        <taxon>Mollusca</taxon>
        <taxon>Gastropoda</taxon>
        <taxon>Heterobranchia</taxon>
        <taxon>Euthyneura</taxon>
        <taxon>Panpulmonata</taxon>
        <taxon>Eupulmonata</taxon>
        <taxon>Stylommatophora</taxon>
        <taxon>Helicina</taxon>
        <taxon>Arionoidea</taxon>
        <taxon>Arionidae</taxon>
        <taxon>Arion</taxon>
    </lineage>
</organism>
<dbReference type="InterPro" id="IPR032675">
    <property type="entry name" value="LRR_dom_sf"/>
</dbReference>